<dbReference type="PANTHER" id="PTHR47453">
    <property type="entry name" value="PHOSPHOGLUCAN, WATER DIKINASE, CHLOROPLASTIC"/>
    <property type="match status" value="1"/>
</dbReference>
<dbReference type="AlphaFoldDB" id="A0A843VSU5"/>
<dbReference type="OrthoDB" id="6123450at2759"/>
<name>A0A843VSU5_COLES</name>
<dbReference type="Proteomes" id="UP000652761">
    <property type="component" value="Unassembled WGS sequence"/>
</dbReference>
<organism evidence="1 2">
    <name type="scientific">Colocasia esculenta</name>
    <name type="common">Wild taro</name>
    <name type="synonym">Arum esculentum</name>
    <dbReference type="NCBI Taxonomy" id="4460"/>
    <lineage>
        <taxon>Eukaryota</taxon>
        <taxon>Viridiplantae</taxon>
        <taxon>Streptophyta</taxon>
        <taxon>Embryophyta</taxon>
        <taxon>Tracheophyta</taxon>
        <taxon>Spermatophyta</taxon>
        <taxon>Magnoliopsida</taxon>
        <taxon>Liliopsida</taxon>
        <taxon>Araceae</taxon>
        <taxon>Aroideae</taxon>
        <taxon>Colocasieae</taxon>
        <taxon>Colocasia</taxon>
    </lineage>
</organism>
<accession>A0A843VSU5</accession>
<keyword evidence="2" id="KW-1185">Reference proteome</keyword>
<comment type="caution">
    <text evidence="1">The sequence shown here is derived from an EMBL/GenBank/DDBJ whole genome shotgun (WGS) entry which is preliminary data.</text>
</comment>
<dbReference type="PANTHER" id="PTHR47453:SF1">
    <property type="entry name" value="PHOSPHOGLUCAN, WATER DIKINASE, CHLOROPLASTIC"/>
    <property type="match status" value="1"/>
</dbReference>
<evidence type="ECO:0000313" key="1">
    <source>
        <dbReference type="EMBL" id="MQL96084.1"/>
    </source>
</evidence>
<dbReference type="EMBL" id="NMUH01001873">
    <property type="protein sequence ID" value="MQL96084.1"/>
    <property type="molecule type" value="Genomic_DNA"/>
</dbReference>
<reference evidence="1" key="1">
    <citation type="submission" date="2017-07" db="EMBL/GenBank/DDBJ databases">
        <title>Taro Niue Genome Assembly and Annotation.</title>
        <authorList>
            <person name="Atibalentja N."/>
            <person name="Keating K."/>
            <person name="Fields C.J."/>
        </authorList>
    </citation>
    <scope>NUCLEOTIDE SEQUENCE</scope>
    <source>
        <strain evidence="1">Niue_2</strain>
        <tissue evidence="1">Leaf</tissue>
    </source>
</reference>
<gene>
    <name evidence="1" type="ORF">Taro_028754</name>
</gene>
<sequence>MINDYRQEIKHTIQNKLHRNAGPEDLVATEAMLSRITKNPGEYSSAFIEQFKIFHLELKDFFNAGRPSSHPCPSARTIRAPPVAAGIVASHSGISAEGGQVSPVEEALHPDTQATSLSKITPI</sequence>
<evidence type="ECO:0000313" key="2">
    <source>
        <dbReference type="Proteomes" id="UP000652761"/>
    </source>
</evidence>
<proteinExistence type="predicted"/>
<protein>
    <submittedName>
        <fullName evidence="1">Uncharacterized protein</fullName>
    </submittedName>
</protein>